<evidence type="ECO:0000256" key="1">
    <source>
        <dbReference type="ARBA" id="ARBA00023284"/>
    </source>
</evidence>
<keyword evidence="2" id="KW-0732">Signal</keyword>
<dbReference type="AlphaFoldDB" id="A0A3M0A1Y7"/>
<comment type="caution">
    <text evidence="4">The sequence shown here is derived from an EMBL/GenBank/DDBJ whole genome shotgun (WGS) entry which is preliminary data.</text>
</comment>
<dbReference type="PANTHER" id="PTHR43110">
    <property type="entry name" value="THIOL PEROXIDASE"/>
    <property type="match status" value="1"/>
</dbReference>
<dbReference type="Proteomes" id="UP000267187">
    <property type="component" value="Unassembled WGS sequence"/>
</dbReference>
<reference evidence="4 5" key="1">
    <citation type="submission" date="2018-10" db="EMBL/GenBank/DDBJ databases">
        <title>Genomic Encyclopedia of Type Strains, Phase IV (KMG-IV): sequencing the most valuable type-strain genomes for metagenomic binning, comparative biology and taxonomic classification.</title>
        <authorList>
            <person name="Goeker M."/>
        </authorList>
    </citation>
    <scope>NUCLEOTIDE SEQUENCE [LARGE SCALE GENOMIC DNA]</scope>
    <source>
        <strain evidence="4 5">DSM 25080</strain>
    </source>
</reference>
<dbReference type="PANTHER" id="PTHR43110:SF1">
    <property type="entry name" value="THIOL PEROXIDASE"/>
    <property type="match status" value="1"/>
</dbReference>
<protein>
    <submittedName>
        <fullName evidence="4">Peroxiredoxin Q/BCP</fullName>
    </submittedName>
</protein>
<dbReference type="Gene3D" id="3.40.30.10">
    <property type="entry name" value="Glutaredoxin"/>
    <property type="match status" value="1"/>
</dbReference>
<feature type="domain" description="Thioredoxin" evidence="3">
    <location>
        <begin position="19"/>
        <end position="167"/>
    </location>
</feature>
<keyword evidence="1" id="KW-0676">Redox-active center</keyword>
<dbReference type="PROSITE" id="PS51352">
    <property type="entry name" value="THIOREDOXIN_2"/>
    <property type="match status" value="1"/>
</dbReference>
<dbReference type="RefSeq" id="WP_121877320.1">
    <property type="nucleotide sequence ID" value="NZ_REFJ01000005.1"/>
</dbReference>
<organism evidence="4 5">
    <name type="scientific">Umboniibacter marinipuniceus</name>
    <dbReference type="NCBI Taxonomy" id="569599"/>
    <lineage>
        <taxon>Bacteria</taxon>
        <taxon>Pseudomonadati</taxon>
        <taxon>Pseudomonadota</taxon>
        <taxon>Gammaproteobacteria</taxon>
        <taxon>Cellvibrionales</taxon>
        <taxon>Cellvibrionaceae</taxon>
        <taxon>Umboniibacter</taxon>
    </lineage>
</organism>
<dbReference type="GO" id="GO:0016491">
    <property type="term" value="F:oxidoreductase activity"/>
    <property type="evidence" value="ECO:0007669"/>
    <property type="project" value="InterPro"/>
</dbReference>
<dbReference type="GO" id="GO:0016209">
    <property type="term" value="F:antioxidant activity"/>
    <property type="evidence" value="ECO:0007669"/>
    <property type="project" value="InterPro"/>
</dbReference>
<feature type="signal peptide" evidence="2">
    <location>
        <begin position="1"/>
        <end position="18"/>
    </location>
</feature>
<evidence type="ECO:0000256" key="2">
    <source>
        <dbReference type="SAM" id="SignalP"/>
    </source>
</evidence>
<dbReference type="Pfam" id="PF00578">
    <property type="entry name" value="AhpC-TSA"/>
    <property type="match status" value="1"/>
</dbReference>
<dbReference type="CDD" id="cd03017">
    <property type="entry name" value="PRX_BCP"/>
    <property type="match status" value="1"/>
</dbReference>
<gene>
    <name evidence="4" type="ORF">DFR27_1997</name>
</gene>
<accession>A0A3M0A1Y7</accession>
<keyword evidence="5" id="KW-1185">Reference proteome</keyword>
<dbReference type="EMBL" id="REFJ01000005">
    <property type="protein sequence ID" value="RMA78667.1"/>
    <property type="molecule type" value="Genomic_DNA"/>
</dbReference>
<dbReference type="OrthoDB" id="9812811at2"/>
<evidence type="ECO:0000313" key="5">
    <source>
        <dbReference type="Proteomes" id="UP000267187"/>
    </source>
</evidence>
<dbReference type="InterPro" id="IPR013766">
    <property type="entry name" value="Thioredoxin_domain"/>
</dbReference>
<evidence type="ECO:0000313" key="4">
    <source>
        <dbReference type="EMBL" id="RMA78667.1"/>
    </source>
</evidence>
<evidence type="ECO:0000259" key="3">
    <source>
        <dbReference type="PROSITE" id="PS51352"/>
    </source>
</evidence>
<name>A0A3M0A1Y7_9GAMM</name>
<dbReference type="SUPFAM" id="SSF52833">
    <property type="entry name" value="Thioredoxin-like"/>
    <property type="match status" value="1"/>
</dbReference>
<dbReference type="InterPro" id="IPR050455">
    <property type="entry name" value="Tpx_Peroxidase_subfamily"/>
</dbReference>
<feature type="chain" id="PRO_5018208009" evidence="2">
    <location>
        <begin position="19"/>
        <end position="170"/>
    </location>
</feature>
<dbReference type="InterPro" id="IPR000866">
    <property type="entry name" value="AhpC/TSA"/>
</dbReference>
<proteinExistence type="predicted"/>
<sequence length="170" mass="18308">MKFFAAALTALISLNAFALEVGDQAPAFELPASDGNTYNSQDFIGKQAVVIAWYPKAFTSGCTVECKSLAMNGHLIEEYDAAYFMASVDPLEDNTRFAEENDAKFPILSDEDKTVAEAMDVLIPVIGVASRVTIYIDIDGNIAFIDDDINPATSAEDIAARLGELNTPKA</sequence>
<dbReference type="InterPro" id="IPR036249">
    <property type="entry name" value="Thioredoxin-like_sf"/>
</dbReference>